<dbReference type="AlphaFoldDB" id="A0A841HIX5"/>
<keyword evidence="2" id="KW-1185">Reference proteome</keyword>
<protein>
    <submittedName>
        <fullName evidence="1">Sarcosine oxidase subunit gamma</fullName>
        <ecNumber evidence="1">1.5.3.1</ecNumber>
    </submittedName>
</protein>
<sequence length="178" mass="19149">MSATLQQVVNLARIGFKGPNAAAWLGEQGIPLPERANSWCVTGDDEQDICVRLGASEFLLERGDGNALRKLQAEIAAHIPGVYPVLREDCAFVIAGDAADDVLAQMCNVNFAALRAEAREAVMTLMIGVAVTVVPQGNAAQRRYRLWCDPTFGDYVWSSLNEVAGPYLIDTKSPGGAR</sequence>
<keyword evidence="1" id="KW-0560">Oxidoreductase</keyword>
<proteinExistence type="predicted"/>
<dbReference type="InterPro" id="IPR027266">
    <property type="entry name" value="TrmE/GcvT-like"/>
</dbReference>
<name>A0A841HIX5_9GAMM</name>
<reference evidence="1 2" key="1">
    <citation type="submission" date="2020-08" db="EMBL/GenBank/DDBJ databases">
        <title>Genomic Encyclopedia of Type Strains, Phase IV (KMG-IV): sequencing the most valuable type-strain genomes for metagenomic binning, comparative biology and taxonomic classification.</title>
        <authorList>
            <person name="Goeker M."/>
        </authorList>
    </citation>
    <scope>NUCLEOTIDE SEQUENCE [LARGE SCALE GENOMIC DNA]</scope>
    <source>
        <strain evidence="1 2">DSM 26723</strain>
    </source>
</reference>
<organism evidence="1 2">
    <name type="scientific">Povalibacter uvarum</name>
    <dbReference type="NCBI Taxonomy" id="732238"/>
    <lineage>
        <taxon>Bacteria</taxon>
        <taxon>Pseudomonadati</taxon>
        <taxon>Pseudomonadota</taxon>
        <taxon>Gammaproteobacteria</taxon>
        <taxon>Steroidobacterales</taxon>
        <taxon>Steroidobacteraceae</taxon>
        <taxon>Povalibacter</taxon>
    </lineage>
</organism>
<dbReference type="Gene3D" id="3.30.70.1520">
    <property type="entry name" value="Heterotetrameric sarcosine oxidase"/>
    <property type="match status" value="1"/>
</dbReference>
<evidence type="ECO:0000313" key="1">
    <source>
        <dbReference type="EMBL" id="MBB6092756.1"/>
    </source>
</evidence>
<evidence type="ECO:0000313" key="2">
    <source>
        <dbReference type="Proteomes" id="UP000588068"/>
    </source>
</evidence>
<gene>
    <name evidence="1" type="ORF">HNQ60_001634</name>
</gene>
<accession>A0A841HIX5</accession>
<dbReference type="Gene3D" id="3.30.1360.120">
    <property type="entry name" value="Probable tRNA modification gtpase trme, domain 1"/>
    <property type="match status" value="1"/>
</dbReference>
<comment type="caution">
    <text evidence="1">The sequence shown here is derived from an EMBL/GenBank/DDBJ whole genome shotgun (WGS) entry which is preliminary data.</text>
</comment>
<dbReference type="GO" id="GO:0008115">
    <property type="term" value="F:sarcosine oxidase activity"/>
    <property type="evidence" value="ECO:0007669"/>
    <property type="project" value="UniProtKB-EC"/>
</dbReference>
<dbReference type="SUPFAM" id="SSF103025">
    <property type="entry name" value="Folate-binding domain"/>
    <property type="match status" value="1"/>
</dbReference>
<dbReference type="EMBL" id="JACHHZ010000002">
    <property type="protein sequence ID" value="MBB6092756.1"/>
    <property type="molecule type" value="Genomic_DNA"/>
</dbReference>
<dbReference type="RefSeq" id="WP_184330538.1">
    <property type="nucleotide sequence ID" value="NZ_JACHHZ010000002.1"/>
</dbReference>
<dbReference type="Proteomes" id="UP000588068">
    <property type="component" value="Unassembled WGS sequence"/>
</dbReference>
<dbReference type="EC" id="1.5.3.1" evidence="1"/>